<reference evidence="3 4" key="1">
    <citation type="journal article" date="2013" name="Int. J. Syst. Evol. Microbiol.">
        <title>Aquimarina gracilis sp. nov., isolated from the gut microflora of a mussel, Mytilus coruscus, and emended description of Aquimarina spongiae.</title>
        <authorList>
            <person name="Park S.C."/>
            <person name="Choe H.N."/>
            <person name="Baik K.S."/>
            <person name="Seong C.N."/>
        </authorList>
    </citation>
    <scope>NUCLEOTIDE SEQUENCE [LARGE SCALE GENOMIC DNA]</scope>
    <source>
        <strain evidence="3 4">PSC32</strain>
    </source>
</reference>
<sequence>MKKIALILFLSCFIPKINAQNLYDDALTAASYAYSHSKKAHGSNNVYHTQEYADKAIEAFEKVESLADQCGCKKANETAYQARVDMQSSLEQDTYERSRFFAKRAKELGSTLLEQLTFCQANTGSYDDSYTEEASIDEENDIADLSDDVSNKQRELEEKRRQLEIEQRKLEQQIAEQNKQKAEFEARRAAELKEQTIIKSKAEQALKKLENALQELSVVLNEEATFESQADYLRSENELKNESLDDTKSFYVNRAKELTQTAMQQFAGYNMVEN</sequence>
<evidence type="ECO:0000256" key="1">
    <source>
        <dbReference type="SAM" id="Coils"/>
    </source>
</evidence>
<accession>A0ABU5ZVC8</accession>
<evidence type="ECO:0000313" key="4">
    <source>
        <dbReference type="Proteomes" id="UP001327027"/>
    </source>
</evidence>
<feature type="signal peptide" evidence="2">
    <location>
        <begin position="1"/>
        <end position="19"/>
    </location>
</feature>
<dbReference type="RefSeq" id="WP_324179549.1">
    <property type="nucleotide sequence ID" value="NZ_BAABAW010000021.1"/>
</dbReference>
<feature type="chain" id="PRO_5047141381" description="DUF4398 domain-containing protein" evidence="2">
    <location>
        <begin position="20"/>
        <end position="274"/>
    </location>
</feature>
<protein>
    <recommendedName>
        <fullName evidence="5">DUF4398 domain-containing protein</fullName>
    </recommendedName>
</protein>
<dbReference type="Proteomes" id="UP001327027">
    <property type="component" value="Unassembled WGS sequence"/>
</dbReference>
<keyword evidence="4" id="KW-1185">Reference proteome</keyword>
<evidence type="ECO:0008006" key="5">
    <source>
        <dbReference type="Google" id="ProtNLM"/>
    </source>
</evidence>
<feature type="coiled-coil region" evidence="1">
    <location>
        <begin position="142"/>
        <end position="222"/>
    </location>
</feature>
<evidence type="ECO:0000256" key="2">
    <source>
        <dbReference type="SAM" id="SignalP"/>
    </source>
</evidence>
<organism evidence="3 4">
    <name type="scientific">Aquimarina gracilis</name>
    <dbReference type="NCBI Taxonomy" id="874422"/>
    <lineage>
        <taxon>Bacteria</taxon>
        <taxon>Pseudomonadati</taxon>
        <taxon>Bacteroidota</taxon>
        <taxon>Flavobacteriia</taxon>
        <taxon>Flavobacteriales</taxon>
        <taxon>Flavobacteriaceae</taxon>
        <taxon>Aquimarina</taxon>
    </lineage>
</organism>
<evidence type="ECO:0000313" key="3">
    <source>
        <dbReference type="EMBL" id="MEB3345517.1"/>
    </source>
</evidence>
<keyword evidence="2" id="KW-0732">Signal</keyword>
<dbReference type="EMBL" id="JAYKLX010000004">
    <property type="protein sequence ID" value="MEB3345517.1"/>
    <property type="molecule type" value="Genomic_DNA"/>
</dbReference>
<proteinExistence type="predicted"/>
<name>A0ABU5ZVC8_9FLAO</name>
<keyword evidence="1" id="KW-0175">Coiled coil</keyword>
<gene>
    <name evidence="3" type="ORF">U6A24_08610</name>
</gene>
<comment type="caution">
    <text evidence="3">The sequence shown here is derived from an EMBL/GenBank/DDBJ whole genome shotgun (WGS) entry which is preliminary data.</text>
</comment>